<dbReference type="AlphaFoldDB" id="A0A4U6SRV1"/>
<accession>A0A4U6SRV1</accession>
<gene>
    <name evidence="1" type="ORF">SEVIR_9G057732v2</name>
</gene>
<name>A0A4U6SRV1_SETVI</name>
<sequence>MIAYRGRRSRGDPLVGHVCSVDVLNKRLLCHGLVHDYPFCDPVIFPSDFFRREHGSGRTKLEEHLPPAAGPASLAGSKQGIDYESGSMLMKGNKTAGARRLRWIRTFCCLDFLPSWVDVPK</sequence>
<keyword evidence="2" id="KW-1185">Reference proteome</keyword>
<organism evidence="1 2">
    <name type="scientific">Setaria viridis</name>
    <name type="common">Green bristlegrass</name>
    <name type="synonym">Setaria italica subsp. viridis</name>
    <dbReference type="NCBI Taxonomy" id="4556"/>
    <lineage>
        <taxon>Eukaryota</taxon>
        <taxon>Viridiplantae</taxon>
        <taxon>Streptophyta</taxon>
        <taxon>Embryophyta</taxon>
        <taxon>Tracheophyta</taxon>
        <taxon>Spermatophyta</taxon>
        <taxon>Magnoliopsida</taxon>
        <taxon>Liliopsida</taxon>
        <taxon>Poales</taxon>
        <taxon>Poaceae</taxon>
        <taxon>PACMAD clade</taxon>
        <taxon>Panicoideae</taxon>
        <taxon>Panicodae</taxon>
        <taxon>Paniceae</taxon>
        <taxon>Cenchrinae</taxon>
        <taxon>Setaria</taxon>
    </lineage>
</organism>
<dbReference type="EMBL" id="CM016560">
    <property type="protein sequence ID" value="TKV90874.1"/>
    <property type="molecule type" value="Genomic_DNA"/>
</dbReference>
<evidence type="ECO:0000313" key="2">
    <source>
        <dbReference type="Proteomes" id="UP000298652"/>
    </source>
</evidence>
<reference evidence="1" key="1">
    <citation type="submission" date="2019-03" db="EMBL/GenBank/DDBJ databases">
        <title>WGS assembly of Setaria viridis.</title>
        <authorList>
            <person name="Huang P."/>
            <person name="Jenkins J."/>
            <person name="Grimwood J."/>
            <person name="Barry K."/>
            <person name="Healey A."/>
            <person name="Mamidi S."/>
            <person name="Sreedasyam A."/>
            <person name="Shu S."/>
            <person name="Feldman M."/>
            <person name="Wu J."/>
            <person name="Yu Y."/>
            <person name="Chen C."/>
            <person name="Johnson J."/>
            <person name="Rokhsar D."/>
            <person name="Baxter I."/>
            <person name="Schmutz J."/>
            <person name="Brutnell T."/>
            <person name="Kellogg E."/>
        </authorList>
    </citation>
    <scope>NUCLEOTIDE SEQUENCE [LARGE SCALE GENOMIC DNA]</scope>
</reference>
<dbReference type="Gramene" id="TKV90874">
    <property type="protein sequence ID" value="TKV90874"/>
    <property type="gene ID" value="SEVIR_9G057732v2"/>
</dbReference>
<dbReference type="Proteomes" id="UP000298652">
    <property type="component" value="Chromosome 9"/>
</dbReference>
<proteinExistence type="predicted"/>
<evidence type="ECO:0008006" key="3">
    <source>
        <dbReference type="Google" id="ProtNLM"/>
    </source>
</evidence>
<evidence type="ECO:0000313" key="1">
    <source>
        <dbReference type="EMBL" id="TKV90874.1"/>
    </source>
</evidence>
<protein>
    <recommendedName>
        <fullName evidence="3">DUF1618 domain-containing protein</fullName>
    </recommendedName>
</protein>